<keyword evidence="1" id="KW-0805">Transcription regulation</keyword>
<sequence length="107" mass="12068">MAVTTQKSFLSDREWVQVRQALGLSPRQAEIVRHLLLGESDKQIAKELQISIPTVRTHLGRLFQKFDLSDRVELILHIFNRVRENDARVSGAAPPTFGSEMADGQEA</sequence>
<dbReference type="InterPro" id="IPR000792">
    <property type="entry name" value="Tscrpt_reg_LuxR_C"/>
</dbReference>
<dbReference type="GO" id="GO:0003677">
    <property type="term" value="F:DNA binding"/>
    <property type="evidence" value="ECO:0007669"/>
    <property type="project" value="UniProtKB-KW"/>
</dbReference>
<name>A0AAW6TVD9_9BACT</name>
<keyword evidence="3" id="KW-0804">Transcription</keyword>
<dbReference type="PANTHER" id="PTHR44688">
    <property type="entry name" value="DNA-BINDING TRANSCRIPTIONAL ACTIVATOR DEVR_DOSR"/>
    <property type="match status" value="1"/>
</dbReference>
<evidence type="ECO:0000256" key="2">
    <source>
        <dbReference type="ARBA" id="ARBA00023125"/>
    </source>
</evidence>
<dbReference type="CDD" id="cd06170">
    <property type="entry name" value="LuxR_C_like"/>
    <property type="match status" value="1"/>
</dbReference>
<accession>A0AAW6TVD9</accession>
<dbReference type="PRINTS" id="PR00038">
    <property type="entry name" value="HTHLUXR"/>
</dbReference>
<gene>
    <name evidence="5" type="ORF">QJ522_10895</name>
</gene>
<dbReference type="RefSeq" id="WP_349244956.1">
    <property type="nucleotide sequence ID" value="NZ_JASCXX010000011.1"/>
</dbReference>
<protein>
    <submittedName>
        <fullName evidence="5">Helix-turn-helix transcriptional regulator</fullName>
    </submittedName>
</protein>
<organism evidence="5 6">
    <name type="scientific">Anaerobaca lacustris</name>
    <dbReference type="NCBI Taxonomy" id="3044600"/>
    <lineage>
        <taxon>Bacteria</taxon>
        <taxon>Pseudomonadati</taxon>
        <taxon>Planctomycetota</taxon>
        <taxon>Phycisphaerae</taxon>
        <taxon>Sedimentisphaerales</taxon>
        <taxon>Anaerobacaceae</taxon>
        <taxon>Anaerobaca</taxon>
    </lineage>
</organism>
<keyword evidence="6" id="KW-1185">Reference proteome</keyword>
<keyword evidence="2" id="KW-0238">DNA-binding</keyword>
<evidence type="ECO:0000313" key="6">
    <source>
        <dbReference type="Proteomes" id="UP001431776"/>
    </source>
</evidence>
<dbReference type="InterPro" id="IPR016032">
    <property type="entry name" value="Sig_transdc_resp-reg_C-effctor"/>
</dbReference>
<dbReference type="AlphaFoldDB" id="A0AAW6TVD9"/>
<dbReference type="PANTHER" id="PTHR44688:SF16">
    <property type="entry name" value="DNA-BINDING TRANSCRIPTIONAL ACTIVATOR DEVR_DOSR"/>
    <property type="match status" value="1"/>
</dbReference>
<evidence type="ECO:0000256" key="3">
    <source>
        <dbReference type="ARBA" id="ARBA00023163"/>
    </source>
</evidence>
<dbReference type="GO" id="GO:0006355">
    <property type="term" value="P:regulation of DNA-templated transcription"/>
    <property type="evidence" value="ECO:0007669"/>
    <property type="project" value="InterPro"/>
</dbReference>
<dbReference type="Proteomes" id="UP001431776">
    <property type="component" value="Unassembled WGS sequence"/>
</dbReference>
<dbReference type="EMBL" id="JASCXX010000011">
    <property type="protein sequence ID" value="MDI6449550.1"/>
    <property type="molecule type" value="Genomic_DNA"/>
</dbReference>
<dbReference type="Pfam" id="PF00196">
    <property type="entry name" value="GerE"/>
    <property type="match status" value="1"/>
</dbReference>
<proteinExistence type="predicted"/>
<dbReference type="SMART" id="SM00421">
    <property type="entry name" value="HTH_LUXR"/>
    <property type="match status" value="1"/>
</dbReference>
<dbReference type="SUPFAM" id="SSF46894">
    <property type="entry name" value="C-terminal effector domain of the bipartite response regulators"/>
    <property type="match status" value="1"/>
</dbReference>
<dbReference type="PROSITE" id="PS50043">
    <property type="entry name" value="HTH_LUXR_2"/>
    <property type="match status" value="1"/>
</dbReference>
<dbReference type="Gene3D" id="1.10.10.10">
    <property type="entry name" value="Winged helix-like DNA-binding domain superfamily/Winged helix DNA-binding domain"/>
    <property type="match status" value="1"/>
</dbReference>
<dbReference type="InterPro" id="IPR036388">
    <property type="entry name" value="WH-like_DNA-bd_sf"/>
</dbReference>
<reference evidence="5" key="1">
    <citation type="submission" date="2023-05" db="EMBL/GenBank/DDBJ databases">
        <title>Anaerotaeda fermentans gen. nov., sp. nov., a novel anaerobic planctomycete of the new family within the order Sedimentisphaerales isolated from Taman Peninsula, Russia.</title>
        <authorList>
            <person name="Khomyakova M.A."/>
            <person name="Merkel A.Y."/>
            <person name="Slobodkin A.I."/>
        </authorList>
    </citation>
    <scope>NUCLEOTIDE SEQUENCE</scope>
    <source>
        <strain evidence="5">M17dextr</strain>
    </source>
</reference>
<evidence type="ECO:0000259" key="4">
    <source>
        <dbReference type="PROSITE" id="PS50043"/>
    </source>
</evidence>
<comment type="caution">
    <text evidence="5">The sequence shown here is derived from an EMBL/GenBank/DDBJ whole genome shotgun (WGS) entry which is preliminary data.</text>
</comment>
<feature type="domain" description="HTH luxR-type" evidence="4">
    <location>
        <begin position="17"/>
        <end position="82"/>
    </location>
</feature>
<evidence type="ECO:0000313" key="5">
    <source>
        <dbReference type="EMBL" id="MDI6449550.1"/>
    </source>
</evidence>
<evidence type="ECO:0000256" key="1">
    <source>
        <dbReference type="ARBA" id="ARBA00023015"/>
    </source>
</evidence>